<feature type="transmembrane region" description="Helical" evidence="9">
    <location>
        <begin position="6"/>
        <end position="30"/>
    </location>
</feature>
<feature type="transmembrane region" description="Helical" evidence="9">
    <location>
        <begin position="192"/>
        <end position="213"/>
    </location>
</feature>
<feature type="transmembrane region" description="Helical" evidence="9">
    <location>
        <begin position="102"/>
        <end position="127"/>
    </location>
</feature>
<keyword evidence="4 9" id="KW-0762">Sugar transport</keyword>
<reference evidence="11" key="1">
    <citation type="submission" date="2013-01" db="EMBL/GenBank/DDBJ databases">
        <title>Draft Genome Sequence of a Mulberry Tree, Morus notabilis C.K. Schneid.</title>
        <authorList>
            <person name="He N."/>
            <person name="Zhao S."/>
        </authorList>
    </citation>
    <scope>NUCLEOTIDE SEQUENCE</scope>
</reference>
<dbReference type="InterPro" id="IPR047664">
    <property type="entry name" value="SWEET"/>
</dbReference>
<evidence type="ECO:0000256" key="8">
    <source>
        <dbReference type="ARBA" id="ARBA00023136"/>
    </source>
</evidence>
<comment type="function">
    <text evidence="9">Mediates both low-affinity uptake and efflux of sugar across the membrane.</text>
</comment>
<evidence type="ECO:0000256" key="9">
    <source>
        <dbReference type="RuleBase" id="RU910715"/>
    </source>
</evidence>
<evidence type="ECO:0000256" key="3">
    <source>
        <dbReference type="ARBA" id="ARBA00022448"/>
    </source>
</evidence>
<dbReference type="PANTHER" id="PTHR10791:SF130">
    <property type="entry name" value="BIDIRECTIONAL SUGAR TRANSPORTER SWEET6-RELATED"/>
    <property type="match status" value="1"/>
</dbReference>
<dbReference type="GO" id="GO:0051260">
    <property type="term" value="P:protein homooligomerization"/>
    <property type="evidence" value="ECO:0007669"/>
    <property type="project" value="UniProtKB-ARBA"/>
</dbReference>
<feature type="transmembrane region" description="Helical" evidence="9">
    <location>
        <begin position="42"/>
        <end position="60"/>
    </location>
</feature>
<accession>W9S739</accession>
<dbReference type="eggNOG" id="KOG1623">
    <property type="taxonomic scope" value="Eukaryota"/>
</dbReference>
<dbReference type="FunFam" id="1.20.1280.290:FF:000002">
    <property type="entry name" value="Bidirectional sugar transporter SWEET"/>
    <property type="match status" value="1"/>
</dbReference>
<dbReference type="AlphaFoldDB" id="W9S739"/>
<dbReference type="InterPro" id="IPR004316">
    <property type="entry name" value="SWEET_rpt"/>
</dbReference>
<dbReference type="OrthoDB" id="409725at2759"/>
<keyword evidence="7 9" id="KW-1133">Transmembrane helix</keyword>
<feature type="transmembrane region" description="Helical" evidence="9">
    <location>
        <begin position="165"/>
        <end position="186"/>
    </location>
</feature>
<keyword evidence="5 9" id="KW-0812">Transmembrane</keyword>
<protein>
    <recommendedName>
        <fullName evidence="9">Bidirectional sugar transporter SWEET</fullName>
    </recommendedName>
</protein>
<keyword evidence="6" id="KW-0677">Repeat</keyword>
<evidence type="ECO:0000256" key="1">
    <source>
        <dbReference type="ARBA" id="ARBA00004127"/>
    </source>
</evidence>
<feature type="transmembrane region" description="Helical" evidence="9">
    <location>
        <begin position="133"/>
        <end position="153"/>
    </location>
</feature>
<dbReference type="GO" id="GO:0012505">
    <property type="term" value="C:endomembrane system"/>
    <property type="evidence" value="ECO:0007669"/>
    <property type="project" value="UniProtKB-SubCell"/>
</dbReference>
<keyword evidence="3 9" id="KW-0813">Transport</keyword>
<evidence type="ECO:0000313" key="10">
    <source>
        <dbReference type="EMBL" id="EXC14460.1"/>
    </source>
</evidence>
<feature type="transmembrane region" description="Helical" evidence="9">
    <location>
        <begin position="72"/>
        <end position="93"/>
    </location>
</feature>
<dbReference type="GO" id="GO:0051119">
    <property type="term" value="F:sugar transmembrane transporter activity"/>
    <property type="evidence" value="ECO:0007669"/>
    <property type="project" value="InterPro"/>
</dbReference>
<dbReference type="GO" id="GO:0005886">
    <property type="term" value="C:plasma membrane"/>
    <property type="evidence" value="ECO:0007669"/>
    <property type="project" value="UniProtKB-SubCell"/>
</dbReference>
<name>W9S739_9ROSA</name>
<comment type="similarity">
    <text evidence="2 9">Belongs to the SWEET sugar transporter family.</text>
</comment>
<gene>
    <name evidence="10" type="ORF">L484_007827</name>
</gene>
<evidence type="ECO:0000256" key="6">
    <source>
        <dbReference type="ARBA" id="ARBA00022737"/>
    </source>
</evidence>
<evidence type="ECO:0000256" key="4">
    <source>
        <dbReference type="ARBA" id="ARBA00022597"/>
    </source>
</evidence>
<sequence length="262" mass="28828">MVSTEAARTAVGIIGNIICLFFYLSPVPTFVRIWKKRSVEQYIAFPYLAALINCLAWTIYGLPMVQPGSIPVLTISAAGVAVESVYVVLFFIFSDKRKRLKVLLILLVGLSFNALLGCLVLTLVHTHKKRSKIVGIICASFSVLMNFSPLAVMKLVITTKSVEFMPFYLSFASFVNNAAWVIYALLRFDSFVLIPNGLGLLFGLTQLILHAVYSKSTKELMAARKGPKGKEVDLSDDVVAEEPPKKIIGIITPENGPDSDNH</sequence>
<dbReference type="EMBL" id="KE345762">
    <property type="protein sequence ID" value="EXC14460.1"/>
    <property type="molecule type" value="Genomic_DNA"/>
</dbReference>
<evidence type="ECO:0000256" key="2">
    <source>
        <dbReference type="ARBA" id="ARBA00007809"/>
    </source>
</evidence>
<keyword evidence="8 9" id="KW-0472">Membrane</keyword>
<comment type="subcellular location">
    <subcellularLocation>
        <location evidence="9">Cell membrane</location>
        <topology evidence="9">Multi-pass membrane protein</topology>
    </subcellularLocation>
    <subcellularLocation>
        <location evidence="1">Endomembrane system</location>
        <topology evidence="1">Multi-pass membrane protein</topology>
    </subcellularLocation>
</comment>
<keyword evidence="11" id="KW-1185">Reference proteome</keyword>
<organism evidence="10 11">
    <name type="scientific">Morus notabilis</name>
    <dbReference type="NCBI Taxonomy" id="981085"/>
    <lineage>
        <taxon>Eukaryota</taxon>
        <taxon>Viridiplantae</taxon>
        <taxon>Streptophyta</taxon>
        <taxon>Embryophyta</taxon>
        <taxon>Tracheophyta</taxon>
        <taxon>Spermatophyta</taxon>
        <taxon>Magnoliopsida</taxon>
        <taxon>eudicotyledons</taxon>
        <taxon>Gunneridae</taxon>
        <taxon>Pentapetalae</taxon>
        <taxon>rosids</taxon>
        <taxon>fabids</taxon>
        <taxon>Rosales</taxon>
        <taxon>Moraceae</taxon>
        <taxon>Moreae</taxon>
        <taxon>Morus</taxon>
    </lineage>
</organism>
<evidence type="ECO:0000256" key="7">
    <source>
        <dbReference type="ARBA" id="ARBA00022989"/>
    </source>
</evidence>
<dbReference type="Proteomes" id="UP000030645">
    <property type="component" value="Unassembled WGS sequence"/>
</dbReference>
<dbReference type="PANTHER" id="PTHR10791">
    <property type="entry name" value="RAG1-ACTIVATING PROTEIN 1"/>
    <property type="match status" value="1"/>
</dbReference>
<dbReference type="KEGG" id="mnt:21391218"/>
<dbReference type="Gene3D" id="1.20.1280.290">
    <property type="match status" value="2"/>
</dbReference>
<evidence type="ECO:0000313" key="11">
    <source>
        <dbReference type="Proteomes" id="UP000030645"/>
    </source>
</evidence>
<dbReference type="FunFam" id="1.20.1280.290:FF:000001">
    <property type="entry name" value="Bidirectional sugar transporter SWEET"/>
    <property type="match status" value="1"/>
</dbReference>
<evidence type="ECO:0000256" key="5">
    <source>
        <dbReference type="ARBA" id="ARBA00022692"/>
    </source>
</evidence>
<proteinExistence type="inferred from homology"/>
<dbReference type="Pfam" id="PF03083">
    <property type="entry name" value="MtN3_slv"/>
    <property type="match status" value="2"/>
</dbReference>